<evidence type="ECO:0000313" key="5">
    <source>
        <dbReference type="Proteomes" id="UP000305675"/>
    </source>
</evidence>
<evidence type="ECO:0000259" key="3">
    <source>
        <dbReference type="PROSITE" id="PS50977"/>
    </source>
</evidence>
<dbReference type="EMBL" id="SWCJ01000002">
    <property type="protein sequence ID" value="TKB57545.1"/>
    <property type="molecule type" value="Genomic_DNA"/>
</dbReference>
<keyword evidence="1 2" id="KW-0238">DNA-binding</keyword>
<gene>
    <name evidence="4" type="ORF">FCL42_04540</name>
</gene>
<dbReference type="PROSITE" id="PS50977">
    <property type="entry name" value="HTH_TETR_2"/>
    <property type="match status" value="1"/>
</dbReference>
<feature type="domain" description="HTH tetR-type" evidence="3">
    <location>
        <begin position="1"/>
        <end position="61"/>
    </location>
</feature>
<dbReference type="RefSeq" id="WP_136862190.1">
    <property type="nucleotide sequence ID" value="NZ_SWCJ01000002.1"/>
</dbReference>
<protein>
    <submittedName>
        <fullName evidence="4">TetR/AcrR family transcriptional regulator</fullName>
    </submittedName>
</protein>
<evidence type="ECO:0000256" key="2">
    <source>
        <dbReference type="PROSITE-ProRule" id="PRU00335"/>
    </source>
</evidence>
<keyword evidence="5" id="KW-1185">Reference proteome</keyword>
<proteinExistence type="predicted"/>
<feature type="DNA-binding region" description="H-T-H motif" evidence="2">
    <location>
        <begin position="24"/>
        <end position="43"/>
    </location>
</feature>
<organism evidence="4 5">
    <name type="scientific">Ferrimonas aestuarii</name>
    <dbReference type="NCBI Taxonomy" id="2569539"/>
    <lineage>
        <taxon>Bacteria</taxon>
        <taxon>Pseudomonadati</taxon>
        <taxon>Pseudomonadota</taxon>
        <taxon>Gammaproteobacteria</taxon>
        <taxon>Alteromonadales</taxon>
        <taxon>Ferrimonadaceae</taxon>
        <taxon>Ferrimonas</taxon>
    </lineage>
</organism>
<dbReference type="Pfam" id="PF00440">
    <property type="entry name" value="TetR_N"/>
    <property type="match status" value="1"/>
</dbReference>
<dbReference type="Pfam" id="PF13972">
    <property type="entry name" value="TetR"/>
    <property type="match status" value="1"/>
</dbReference>
<evidence type="ECO:0000313" key="4">
    <source>
        <dbReference type="EMBL" id="TKB57545.1"/>
    </source>
</evidence>
<accession>A0A4U1BU41</accession>
<name>A0A4U1BU41_9GAMM</name>
<dbReference type="PRINTS" id="PR00455">
    <property type="entry name" value="HTHTETR"/>
</dbReference>
<sequence length="199" mass="22529">MSTKTRILETSLAMFNQLGSGNITSLDIAAELEISPGNLYYHFKGKEEIIARLSKECELAIGKLLGRLDMELISEREYWVFLKSLLTVCLHYRFLFMDFQSFEAGGVGQKGSQRLLNQLRRFTDGSLTALMDKGLLEIKGNAKSELSENLFLLGLSWLCFEANQAQVQDEQELVEKGAHRLISLVEPHLSRRLQLADND</sequence>
<dbReference type="InterPro" id="IPR025722">
    <property type="entry name" value="TetR"/>
</dbReference>
<comment type="caution">
    <text evidence="4">The sequence shown here is derived from an EMBL/GenBank/DDBJ whole genome shotgun (WGS) entry which is preliminary data.</text>
</comment>
<dbReference type="InterPro" id="IPR009057">
    <property type="entry name" value="Homeodomain-like_sf"/>
</dbReference>
<dbReference type="Gene3D" id="1.10.357.10">
    <property type="entry name" value="Tetracycline Repressor, domain 2"/>
    <property type="match status" value="1"/>
</dbReference>
<dbReference type="OrthoDB" id="8770705at2"/>
<dbReference type="Proteomes" id="UP000305675">
    <property type="component" value="Unassembled WGS sequence"/>
</dbReference>
<reference evidence="4 5" key="1">
    <citation type="submission" date="2019-04" db="EMBL/GenBank/DDBJ databases">
        <authorList>
            <person name="Hwang J.C."/>
        </authorList>
    </citation>
    <scope>NUCLEOTIDE SEQUENCE [LARGE SCALE GENOMIC DNA]</scope>
    <source>
        <strain evidence="4 5">IMCC35002</strain>
    </source>
</reference>
<dbReference type="AlphaFoldDB" id="A0A4U1BU41"/>
<dbReference type="SUPFAM" id="SSF46689">
    <property type="entry name" value="Homeodomain-like"/>
    <property type="match status" value="1"/>
</dbReference>
<dbReference type="GO" id="GO:0003677">
    <property type="term" value="F:DNA binding"/>
    <property type="evidence" value="ECO:0007669"/>
    <property type="project" value="UniProtKB-UniRule"/>
</dbReference>
<dbReference type="InterPro" id="IPR001647">
    <property type="entry name" value="HTH_TetR"/>
</dbReference>
<evidence type="ECO:0000256" key="1">
    <source>
        <dbReference type="ARBA" id="ARBA00023125"/>
    </source>
</evidence>